<feature type="domain" description="C2H2-type" evidence="12">
    <location>
        <begin position="632"/>
        <end position="659"/>
    </location>
</feature>
<dbReference type="SUPFAM" id="SSF57667">
    <property type="entry name" value="beta-beta-alpha zinc fingers"/>
    <property type="match status" value="5"/>
</dbReference>
<sequence length="767" mass="87840">VESQQEIIETLLEGDEAVGGNQGSSSVDLRAKCGRILISLTGKYFAVCDACNSRFGGMDSLSKHLKEPRSDCCVREDSCFEITAREEVASSKDAIEEKEITVTKTDVTCPPKNTIPNKFVINISDNIVAKDNHDQAEPQHSKVSSIISREPTVILTNESNEDKQLDIIYDHQLDSRKALMQHRSSHKELFRRPKRPRLHSNKEESTSNESGTKDELNIGNYKDQGSAKQKEAFPSPYPSRSEFLESSCNNMQPKPVTSIDANTQQLNVAGQKGETSGESVQKSESEKDQEMNVSFGTLIKAFLSHDYHRTPPIKAFAIMGIDTRPIHQQGLMKVADTPSEDATHSEKSSPCEGSSRQCASEKDHDLVPNSSESVIGKRTECEPNKIGNSTEVELAKKNGKVIFAAKPKFDDERQFCITCNRQLDSKESFRLHKNRHKRQIRMWKLRKGWEIKRASITIVFSQNPEFDEQNNFCTTCNRGFPSRISFKTHKNSHWAEIRKKRVRSEVTFSCELCSEQFKSKFSLREHVVTQHGDRIPKSLEGDPTYLKCRFCHNQFEKPTERYLHEKSHANEQTPYRCSLCAQSFPRSSGRRNHELFHRENGPVFCSHCPKAFRIQAHLDRHTKLFHSLTKSFSCEYCNKSFRRNSYLVHHKFSHSRPHKCDECGKRLAQLRSLHRHKKRHANQRNHKCETCDKLFSSTSDLQRHMTVHLDVWFQCPNCERRYKEKNDMTAHLETHGGEDTNDGTICDDKFTQGSGLHPQLQSHSDKL</sequence>
<evidence type="ECO:0000256" key="11">
    <source>
        <dbReference type="SAM" id="MobiDB-lite"/>
    </source>
</evidence>
<dbReference type="FunFam" id="3.30.160.60:FF:000446">
    <property type="entry name" value="Zinc finger protein"/>
    <property type="match status" value="2"/>
</dbReference>
<feature type="domain" description="C2H2-type" evidence="12">
    <location>
        <begin position="658"/>
        <end position="685"/>
    </location>
</feature>
<evidence type="ECO:0000256" key="7">
    <source>
        <dbReference type="ARBA" id="ARBA00023125"/>
    </source>
</evidence>
<comment type="subcellular location">
    <subcellularLocation>
        <location evidence="1">Nucleus</location>
    </subcellularLocation>
</comment>
<dbReference type="GO" id="GO:0003677">
    <property type="term" value="F:DNA binding"/>
    <property type="evidence" value="ECO:0007669"/>
    <property type="project" value="UniProtKB-KW"/>
</dbReference>
<organism evidence="13 14">
    <name type="scientific">Hermetia illucens</name>
    <name type="common">Black soldier fly</name>
    <dbReference type="NCBI Taxonomy" id="343691"/>
    <lineage>
        <taxon>Eukaryota</taxon>
        <taxon>Metazoa</taxon>
        <taxon>Ecdysozoa</taxon>
        <taxon>Arthropoda</taxon>
        <taxon>Hexapoda</taxon>
        <taxon>Insecta</taxon>
        <taxon>Pterygota</taxon>
        <taxon>Neoptera</taxon>
        <taxon>Endopterygota</taxon>
        <taxon>Diptera</taxon>
        <taxon>Brachycera</taxon>
        <taxon>Stratiomyomorpha</taxon>
        <taxon>Stratiomyidae</taxon>
        <taxon>Hermetiinae</taxon>
        <taxon>Hermetia</taxon>
    </lineage>
</organism>
<dbReference type="InterPro" id="IPR013087">
    <property type="entry name" value="Znf_C2H2_type"/>
</dbReference>
<dbReference type="InterPro" id="IPR050331">
    <property type="entry name" value="Zinc_finger"/>
</dbReference>
<dbReference type="PANTHER" id="PTHR16515">
    <property type="entry name" value="PR DOMAIN ZINC FINGER PROTEIN"/>
    <property type="match status" value="1"/>
</dbReference>
<feature type="compositionally biased region" description="Polar residues" evidence="11">
    <location>
        <begin position="259"/>
        <end position="280"/>
    </location>
</feature>
<dbReference type="SMART" id="SM00355">
    <property type="entry name" value="ZnF_C2H2"/>
    <property type="match status" value="11"/>
</dbReference>
<evidence type="ECO:0000256" key="2">
    <source>
        <dbReference type="ARBA" id="ARBA00022723"/>
    </source>
</evidence>
<gene>
    <name evidence="13" type="ORF">HERILL_LOCUS3625</name>
</gene>
<evidence type="ECO:0000313" key="13">
    <source>
        <dbReference type="EMBL" id="CAD7080472.1"/>
    </source>
</evidence>
<feature type="domain" description="C2H2-type" evidence="12">
    <location>
        <begin position="546"/>
        <end position="573"/>
    </location>
</feature>
<dbReference type="InParanoid" id="A0A7R8UH56"/>
<dbReference type="PROSITE" id="PS50157">
    <property type="entry name" value="ZINC_FINGER_C2H2_2"/>
    <property type="match status" value="8"/>
</dbReference>
<feature type="domain" description="C2H2-type" evidence="12">
    <location>
        <begin position="686"/>
        <end position="708"/>
    </location>
</feature>
<dbReference type="Pfam" id="PF12874">
    <property type="entry name" value="zf-met"/>
    <property type="match status" value="1"/>
</dbReference>
<keyword evidence="7" id="KW-0238">DNA-binding</keyword>
<keyword evidence="9" id="KW-0539">Nucleus</keyword>
<evidence type="ECO:0000313" key="14">
    <source>
        <dbReference type="Proteomes" id="UP000594454"/>
    </source>
</evidence>
<feature type="non-terminal residue" evidence="13">
    <location>
        <position position="1"/>
    </location>
</feature>
<evidence type="ECO:0000259" key="12">
    <source>
        <dbReference type="PROSITE" id="PS50157"/>
    </source>
</evidence>
<dbReference type="GO" id="GO:0005634">
    <property type="term" value="C:nucleus"/>
    <property type="evidence" value="ECO:0007669"/>
    <property type="project" value="UniProtKB-SubCell"/>
</dbReference>
<evidence type="ECO:0000256" key="1">
    <source>
        <dbReference type="ARBA" id="ARBA00004123"/>
    </source>
</evidence>
<dbReference type="Proteomes" id="UP000594454">
    <property type="component" value="Chromosome 2"/>
</dbReference>
<dbReference type="EMBL" id="LR899010">
    <property type="protein sequence ID" value="CAD7080472.1"/>
    <property type="molecule type" value="Genomic_DNA"/>
</dbReference>
<dbReference type="InterPro" id="IPR036236">
    <property type="entry name" value="Znf_C2H2_sf"/>
</dbReference>
<dbReference type="GO" id="GO:0008270">
    <property type="term" value="F:zinc ion binding"/>
    <property type="evidence" value="ECO:0007669"/>
    <property type="project" value="UniProtKB-KW"/>
</dbReference>
<dbReference type="GO" id="GO:0010468">
    <property type="term" value="P:regulation of gene expression"/>
    <property type="evidence" value="ECO:0007669"/>
    <property type="project" value="TreeGrafter"/>
</dbReference>
<dbReference type="Pfam" id="PF00096">
    <property type="entry name" value="zf-C2H2"/>
    <property type="match status" value="3"/>
</dbReference>
<feature type="domain" description="C2H2-type" evidence="12">
    <location>
        <begin position="508"/>
        <end position="536"/>
    </location>
</feature>
<dbReference type="OrthoDB" id="7728048at2759"/>
<evidence type="ECO:0000256" key="3">
    <source>
        <dbReference type="ARBA" id="ARBA00022737"/>
    </source>
</evidence>
<evidence type="ECO:0000256" key="9">
    <source>
        <dbReference type="ARBA" id="ARBA00023242"/>
    </source>
</evidence>
<evidence type="ECO:0000256" key="4">
    <source>
        <dbReference type="ARBA" id="ARBA00022771"/>
    </source>
</evidence>
<evidence type="ECO:0000256" key="5">
    <source>
        <dbReference type="ARBA" id="ARBA00022833"/>
    </source>
</evidence>
<keyword evidence="14" id="KW-1185">Reference proteome</keyword>
<feature type="domain" description="C2H2-type" evidence="12">
    <location>
        <begin position="713"/>
        <end position="740"/>
    </location>
</feature>
<feature type="region of interest" description="Disordered" evidence="11">
    <location>
        <begin position="180"/>
        <end position="289"/>
    </location>
</feature>
<evidence type="ECO:0000256" key="8">
    <source>
        <dbReference type="ARBA" id="ARBA00023163"/>
    </source>
</evidence>
<keyword evidence="8" id="KW-0804">Transcription</keyword>
<feature type="domain" description="C2H2-type" evidence="12">
    <location>
        <begin position="603"/>
        <end position="631"/>
    </location>
</feature>
<accession>A0A7R8UH56</accession>
<proteinExistence type="predicted"/>
<feature type="region of interest" description="Disordered" evidence="11">
    <location>
        <begin position="335"/>
        <end position="382"/>
    </location>
</feature>
<dbReference type="AlphaFoldDB" id="A0A7R8UH56"/>
<name>A0A7R8UH56_HERIL</name>
<evidence type="ECO:0000256" key="10">
    <source>
        <dbReference type="PROSITE-ProRule" id="PRU00042"/>
    </source>
</evidence>
<evidence type="ECO:0000256" key="6">
    <source>
        <dbReference type="ARBA" id="ARBA00023015"/>
    </source>
</evidence>
<reference evidence="13 14" key="1">
    <citation type="submission" date="2020-11" db="EMBL/GenBank/DDBJ databases">
        <authorList>
            <person name="Wallbank WR R."/>
            <person name="Pardo Diaz C."/>
            <person name="Kozak K."/>
            <person name="Martin S."/>
            <person name="Jiggins C."/>
            <person name="Moest M."/>
            <person name="Warren A I."/>
            <person name="Generalovic N T."/>
            <person name="Byers J.R.P. K."/>
            <person name="Montejo-Kovacevich G."/>
            <person name="Yen C E."/>
        </authorList>
    </citation>
    <scope>NUCLEOTIDE SEQUENCE [LARGE SCALE GENOMIC DNA]</scope>
</reference>
<dbReference type="PROSITE" id="PS00028">
    <property type="entry name" value="ZINC_FINGER_C2H2_1"/>
    <property type="match status" value="9"/>
</dbReference>
<dbReference type="Gene3D" id="3.30.160.60">
    <property type="entry name" value="Classic Zinc Finger"/>
    <property type="match status" value="6"/>
</dbReference>
<keyword evidence="6" id="KW-0805">Transcription regulation</keyword>
<feature type="domain" description="C2H2-type" evidence="12">
    <location>
        <begin position="575"/>
        <end position="602"/>
    </location>
</feature>
<keyword evidence="2" id="KW-0479">Metal-binding</keyword>
<protein>
    <recommendedName>
        <fullName evidence="12">C2H2-type domain-containing protein</fullName>
    </recommendedName>
</protein>
<keyword evidence="4 10" id="KW-0863">Zinc-finger</keyword>
<feature type="compositionally biased region" description="Basic and acidic residues" evidence="11">
    <location>
        <begin position="200"/>
        <end position="216"/>
    </location>
</feature>
<keyword evidence="5" id="KW-0862">Zinc</keyword>
<keyword evidence="3" id="KW-0677">Repeat</keyword>
<dbReference type="PANTHER" id="PTHR16515:SF49">
    <property type="entry name" value="GASTRULA ZINC FINGER PROTEIN XLCGF49.1-LIKE-RELATED"/>
    <property type="match status" value="1"/>
</dbReference>